<dbReference type="GO" id="GO:0004638">
    <property type="term" value="F:phosphoribosylaminoimidazole carboxylase activity"/>
    <property type="evidence" value="ECO:0007669"/>
    <property type="project" value="InterPro"/>
</dbReference>
<evidence type="ECO:0000259" key="7">
    <source>
        <dbReference type="PROSITE" id="PS50975"/>
    </source>
</evidence>
<comment type="catalytic activity">
    <reaction evidence="5 6">
        <text>5-amino-1-(5-phospho-beta-D-ribosyl)imidazole + hydrogencarbonate + ATP = 5-carboxyamino-1-(5-phospho-D-ribosyl)imidazole + ADP + phosphate + 2 H(+)</text>
        <dbReference type="Rhea" id="RHEA:19317"/>
        <dbReference type="ChEBI" id="CHEBI:15378"/>
        <dbReference type="ChEBI" id="CHEBI:17544"/>
        <dbReference type="ChEBI" id="CHEBI:30616"/>
        <dbReference type="ChEBI" id="CHEBI:43474"/>
        <dbReference type="ChEBI" id="CHEBI:58730"/>
        <dbReference type="ChEBI" id="CHEBI:137981"/>
        <dbReference type="ChEBI" id="CHEBI:456216"/>
        <dbReference type="EC" id="6.3.4.18"/>
    </reaction>
</comment>
<dbReference type="EC" id="6.3.4.18" evidence="5 6"/>
<feature type="binding site" evidence="5">
    <location>
        <begin position="149"/>
        <end position="155"/>
    </location>
    <ligand>
        <name>ATP</name>
        <dbReference type="ChEBI" id="CHEBI:30616"/>
    </ligand>
</feature>
<keyword evidence="9" id="KW-1185">Reference proteome</keyword>
<dbReference type="InterPro" id="IPR011761">
    <property type="entry name" value="ATP-grasp"/>
</dbReference>
<dbReference type="InterPro" id="IPR016185">
    <property type="entry name" value="PreATP-grasp_dom_sf"/>
</dbReference>
<dbReference type="STRING" id="1217721.HY57_08365"/>
<dbReference type="NCBIfam" id="NF004679">
    <property type="entry name" value="PRK06019.1-5"/>
    <property type="match status" value="1"/>
</dbReference>
<evidence type="ECO:0000256" key="3">
    <source>
        <dbReference type="ARBA" id="ARBA00022755"/>
    </source>
</evidence>
<dbReference type="RefSeq" id="WP_019467355.1">
    <property type="nucleotide sequence ID" value="NZ_ALOY01000183.1"/>
</dbReference>
<dbReference type="PANTHER" id="PTHR11609">
    <property type="entry name" value="PURINE BIOSYNTHESIS PROTEIN 6/7, PUR6/7"/>
    <property type="match status" value="1"/>
</dbReference>
<organism evidence="8 9">
    <name type="scientific">Dyella japonica A8</name>
    <dbReference type="NCBI Taxonomy" id="1217721"/>
    <lineage>
        <taxon>Bacteria</taxon>
        <taxon>Pseudomonadati</taxon>
        <taxon>Pseudomonadota</taxon>
        <taxon>Gammaproteobacteria</taxon>
        <taxon>Lysobacterales</taxon>
        <taxon>Rhodanobacteraceae</taxon>
        <taxon>Dyella</taxon>
    </lineage>
</organism>
<feature type="binding site" evidence="5">
    <location>
        <position position="214"/>
    </location>
    <ligand>
        <name>ATP</name>
        <dbReference type="ChEBI" id="CHEBI:30616"/>
    </ligand>
</feature>
<reference evidence="8 9" key="1">
    <citation type="submission" date="2014-07" db="EMBL/GenBank/DDBJ databases">
        <title>Complete Genome Sequence of Dyella japonica Strain A8 Isolated from Malaysian Tropical Soil.</title>
        <authorList>
            <person name="Hui R.K.H."/>
            <person name="Chen J.-W."/>
            <person name="Chan K.-G."/>
            <person name="Leung F.C.C."/>
        </authorList>
    </citation>
    <scope>NUCLEOTIDE SEQUENCE [LARGE SCALE GENOMIC DNA]</scope>
    <source>
        <strain evidence="8 9">A8</strain>
    </source>
</reference>
<comment type="subunit">
    <text evidence="5 6">Homodimer.</text>
</comment>
<dbReference type="Pfam" id="PF02222">
    <property type="entry name" value="ATP-grasp"/>
    <property type="match status" value="1"/>
</dbReference>
<dbReference type="InterPro" id="IPR003135">
    <property type="entry name" value="ATP-grasp_carboxylate-amine"/>
</dbReference>
<dbReference type="GO" id="GO:0005829">
    <property type="term" value="C:cytosol"/>
    <property type="evidence" value="ECO:0007669"/>
    <property type="project" value="TreeGrafter"/>
</dbReference>
<dbReference type="SUPFAM" id="SSF51246">
    <property type="entry name" value="Rudiment single hybrid motif"/>
    <property type="match status" value="1"/>
</dbReference>
<dbReference type="SUPFAM" id="SSF52440">
    <property type="entry name" value="PreATP-grasp domain"/>
    <property type="match status" value="1"/>
</dbReference>
<evidence type="ECO:0000256" key="6">
    <source>
        <dbReference type="RuleBase" id="RU361200"/>
    </source>
</evidence>
<dbReference type="GO" id="GO:0034028">
    <property type="term" value="F:5-(carboxyamino)imidazole ribonucleotide synthase activity"/>
    <property type="evidence" value="ECO:0007669"/>
    <property type="project" value="UniProtKB-UniRule"/>
</dbReference>
<dbReference type="FunFam" id="3.40.50.20:FF:000016">
    <property type="entry name" value="N5-carboxyaminoimidazole ribonucleotide synthase"/>
    <property type="match status" value="1"/>
</dbReference>
<keyword evidence="1 5" id="KW-0436">Ligase</keyword>
<dbReference type="GO" id="GO:0005524">
    <property type="term" value="F:ATP binding"/>
    <property type="evidence" value="ECO:0007669"/>
    <property type="project" value="UniProtKB-UniRule"/>
</dbReference>
<dbReference type="InterPro" id="IPR054350">
    <property type="entry name" value="PurT/PurK_preATP-grasp"/>
</dbReference>
<keyword evidence="2 5" id="KW-0547">Nucleotide-binding</keyword>
<dbReference type="Pfam" id="PF17769">
    <property type="entry name" value="PurK_C"/>
    <property type="match status" value="1"/>
</dbReference>
<dbReference type="Gene3D" id="3.30.470.20">
    <property type="entry name" value="ATP-grasp fold, B domain"/>
    <property type="match status" value="1"/>
</dbReference>
<dbReference type="InterPro" id="IPR013815">
    <property type="entry name" value="ATP_grasp_subdomain_1"/>
</dbReference>
<dbReference type="GO" id="GO:0046872">
    <property type="term" value="F:metal ion binding"/>
    <property type="evidence" value="ECO:0007669"/>
    <property type="project" value="InterPro"/>
</dbReference>
<dbReference type="NCBIfam" id="TIGR01161">
    <property type="entry name" value="purK"/>
    <property type="match status" value="1"/>
</dbReference>
<dbReference type="OrthoDB" id="9804625at2"/>
<feature type="binding site" evidence="5">
    <location>
        <position position="104"/>
    </location>
    <ligand>
        <name>ATP</name>
        <dbReference type="ChEBI" id="CHEBI:30616"/>
    </ligand>
</feature>
<dbReference type="KEGG" id="dja:HY57_08365"/>
<dbReference type="InterPro" id="IPR011054">
    <property type="entry name" value="Rudment_hybrid_motif"/>
</dbReference>
<evidence type="ECO:0000313" key="8">
    <source>
        <dbReference type="EMBL" id="AIF47287.1"/>
    </source>
</evidence>
<feature type="binding site" evidence="5">
    <location>
        <begin position="267"/>
        <end position="268"/>
    </location>
    <ligand>
        <name>ATP</name>
        <dbReference type="ChEBI" id="CHEBI:30616"/>
    </ligand>
</feature>
<dbReference type="InterPro" id="IPR040686">
    <property type="entry name" value="PurK_C"/>
</dbReference>
<accession>A0A075K0H8</accession>
<feature type="binding site" evidence="5">
    <location>
        <position position="144"/>
    </location>
    <ligand>
        <name>ATP</name>
        <dbReference type="ChEBI" id="CHEBI:30616"/>
    </ligand>
</feature>
<comment type="pathway">
    <text evidence="5 6">Purine metabolism; IMP biosynthesis via de novo pathway; 5-amino-1-(5-phospho-D-ribosyl)imidazole-4-carboxylate from 5-amino-1-(5-phospho-D-ribosyl)imidazole (N5-CAIR route): step 1/2.</text>
</comment>
<dbReference type="Gene3D" id="3.30.1490.20">
    <property type="entry name" value="ATP-grasp fold, A domain"/>
    <property type="match status" value="1"/>
</dbReference>
<keyword evidence="3 5" id="KW-0658">Purine biosynthesis</keyword>
<gene>
    <name evidence="5 6" type="primary">purK</name>
    <name evidence="8" type="ORF">HY57_08365</name>
</gene>
<dbReference type="SUPFAM" id="SSF56059">
    <property type="entry name" value="Glutathione synthetase ATP-binding domain-like"/>
    <property type="match status" value="1"/>
</dbReference>
<dbReference type="EMBL" id="CP008884">
    <property type="protein sequence ID" value="AIF47287.1"/>
    <property type="molecule type" value="Genomic_DNA"/>
</dbReference>
<dbReference type="FunFam" id="3.30.1490.20:FF:000015">
    <property type="entry name" value="N5-carboxyaminoimidazole ribonucleotide synthase"/>
    <property type="match status" value="1"/>
</dbReference>
<dbReference type="AlphaFoldDB" id="A0A075K0H8"/>
<dbReference type="Pfam" id="PF22660">
    <property type="entry name" value="RS_preATP-grasp-like"/>
    <property type="match status" value="1"/>
</dbReference>
<dbReference type="InterPro" id="IPR005875">
    <property type="entry name" value="PurK"/>
</dbReference>
<comment type="function">
    <text evidence="5">Catalyzes the ATP-dependent conversion of 5-aminoimidazole ribonucleotide (AIR) and HCO(3)(-) to N5-carboxyaminoimidazole ribonucleotide (N5-CAIR).</text>
</comment>
<evidence type="ECO:0000313" key="9">
    <source>
        <dbReference type="Proteomes" id="UP000027987"/>
    </source>
</evidence>
<dbReference type="PANTHER" id="PTHR11609:SF5">
    <property type="entry name" value="PHOSPHORIBOSYLAMINOIMIDAZOLE CARBOXYLASE"/>
    <property type="match status" value="1"/>
</dbReference>
<sequence>MTDRRQPVLGILGGGQLARMLALAAAPLGVKTLVVDSAADACAGQVAPLVVADWTDYDALDHFARQVDVVTFDFENVPAETAHWLATRVAVFPAPRALAVAQDRLAEKTLFRECGLMTPAFQAVDTREDLDRALATIGAPAILKTRRLGYDGKGQFRIKTLADADAAWAALGAQAQAHGLILEAFVPFDRELSVIAVRSRDGDFRTWPLTQNWHTDGVLSLSLAPASDIVALQERATGLARTLAEKLDYVGVFALELFVKNGELLGNEMAPRVHNSGHWTIEGALTSQFENHVRAVLGLPLGATSARGLSAMFNWIGELPDAAPVLQAVDAHWHDYGKQPRVGRKVGHATVCAPDASQLVERLSGIAHALGRDQQAEPAVGKLTEKKNAP</sequence>
<dbReference type="GO" id="GO:0006189">
    <property type="term" value="P:'de novo' IMP biosynthetic process"/>
    <property type="evidence" value="ECO:0007669"/>
    <property type="project" value="UniProtKB-UniRule"/>
</dbReference>
<dbReference type="HAMAP" id="MF_01928">
    <property type="entry name" value="PurK"/>
    <property type="match status" value="1"/>
</dbReference>
<dbReference type="PROSITE" id="PS50975">
    <property type="entry name" value="ATP_GRASP"/>
    <property type="match status" value="1"/>
</dbReference>
<evidence type="ECO:0000256" key="4">
    <source>
        <dbReference type="ARBA" id="ARBA00022840"/>
    </source>
</evidence>
<feature type="binding site" evidence="5">
    <location>
        <position position="191"/>
    </location>
    <ligand>
        <name>ATP</name>
        <dbReference type="ChEBI" id="CHEBI:30616"/>
    </ligand>
</feature>
<dbReference type="PATRIC" id="fig|1217721.7.peg.1738"/>
<keyword evidence="4 5" id="KW-0067">ATP-binding</keyword>
<dbReference type="UniPathway" id="UPA00074">
    <property type="reaction ID" value="UER00942"/>
</dbReference>
<feature type="domain" description="ATP-grasp" evidence="7">
    <location>
        <begin position="108"/>
        <end position="297"/>
    </location>
</feature>
<name>A0A075K0H8_9GAMM</name>
<protein>
    <recommendedName>
        <fullName evidence="5 6">N5-carboxyaminoimidazole ribonucleotide synthase</fullName>
        <shortName evidence="5 6">N5-CAIR synthase</shortName>
        <ecNumber evidence="5 6">6.3.4.18</ecNumber>
    </recommendedName>
    <alternativeName>
        <fullName evidence="5 6">5-(carboxyamino)imidazole ribonucleotide synthetase</fullName>
    </alternativeName>
</protein>
<dbReference type="NCBIfam" id="NF004676">
    <property type="entry name" value="PRK06019.1-2"/>
    <property type="match status" value="1"/>
</dbReference>
<evidence type="ECO:0000256" key="2">
    <source>
        <dbReference type="ARBA" id="ARBA00022741"/>
    </source>
</evidence>
<dbReference type="HOGENOM" id="CLU_011534_0_1_6"/>
<evidence type="ECO:0000256" key="5">
    <source>
        <dbReference type="HAMAP-Rule" id="MF_01928"/>
    </source>
</evidence>
<evidence type="ECO:0000256" key="1">
    <source>
        <dbReference type="ARBA" id="ARBA00022598"/>
    </source>
</evidence>
<feature type="binding site" evidence="5">
    <location>
        <begin position="183"/>
        <end position="186"/>
    </location>
    <ligand>
        <name>ATP</name>
        <dbReference type="ChEBI" id="CHEBI:30616"/>
    </ligand>
</feature>
<proteinExistence type="inferred from homology"/>
<dbReference type="Gene3D" id="3.40.50.20">
    <property type="match status" value="1"/>
</dbReference>
<dbReference type="Proteomes" id="UP000027987">
    <property type="component" value="Chromosome"/>
</dbReference>
<dbReference type="FunFam" id="3.30.470.20:FF:000029">
    <property type="entry name" value="N5-carboxyaminoimidazole ribonucleotide synthase"/>
    <property type="match status" value="1"/>
</dbReference>
<comment type="function">
    <text evidence="6">Catalyzes the ATP-dependent conversion of 5-aminoimidazole ribonucleotide (AIR) and HCO(3)- to N5-carboxyaminoimidazole ribonucleotide (N5-CAIR).</text>
</comment>
<comment type="similarity">
    <text evidence="5 6">Belongs to the PurK/PurT family.</text>
</comment>